<protein>
    <submittedName>
        <fullName evidence="1">Uncharacterized protein</fullName>
    </submittedName>
</protein>
<organism evidence="1 2">
    <name type="scientific">Hyaloscypha hepaticicola</name>
    <dbReference type="NCBI Taxonomy" id="2082293"/>
    <lineage>
        <taxon>Eukaryota</taxon>
        <taxon>Fungi</taxon>
        <taxon>Dikarya</taxon>
        <taxon>Ascomycota</taxon>
        <taxon>Pezizomycotina</taxon>
        <taxon>Leotiomycetes</taxon>
        <taxon>Helotiales</taxon>
        <taxon>Hyaloscyphaceae</taxon>
        <taxon>Hyaloscypha</taxon>
    </lineage>
</organism>
<dbReference type="EMBL" id="KZ613495">
    <property type="protein sequence ID" value="PMD18255.1"/>
    <property type="molecule type" value="Genomic_DNA"/>
</dbReference>
<dbReference type="Proteomes" id="UP000235672">
    <property type="component" value="Unassembled WGS sequence"/>
</dbReference>
<gene>
    <name evidence="1" type="ORF">NA56DRAFT_648028</name>
</gene>
<keyword evidence="2" id="KW-1185">Reference proteome</keyword>
<dbReference type="AlphaFoldDB" id="A0A2J6PW53"/>
<accession>A0A2J6PW53</accession>
<name>A0A2J6PW53_9HELO</name>
<proteinExistence type="predicted"/>
<reference evidence="1 2" key="1">
    <citation type="submission" date="2016-05" db="EMBL/GenBank/DDBJ databases">
        <title>A degradative enzymes factory behind the ericoid mycorrhizal symbiosis.</title>
        <authorList>
            <consortium name="DOE Joint Genome Institute"/>
            <person name="Martino E."/>
            <person name="Morin E."/>
            <person name="Grelet G."/>
            <person name="Kuo A."/>
            <person name="Kohler A."/>
            <person name="Daghino S."/>
            <person name="Barry K."/>
            <person name="Choi C."/>
            <person name="Cichocki N."/>
            <person name="Clum A."/>
            <person name="Copeland A."/>
            <person name="Hainaut M."/>
            <person name="Haridas S."/>
            <person name="Labutti K."/>
            <person name="Lindquist E."/>
            <person name="Lipzen A."/>
            <person name="Khouja H.-R."/>
            <person name="Murat C."/>
            <person name="Ohm R."/>
            <person name="Olson A."/>
            <person name="Spatafora J."/>
            <person name="Veneault-Fourrey C."/>
            <person name="Henrissat B."/>
            <person name="Grigoriev I."/>
            <person name="Martin F."/>
            <person name="Perotto S."/>
        </authorList>
    </citation>
    <scope>NUCLEOTIDE SEQUENCE [LARGE SCALE GENOMIC DNA]</scope>
    <source>
        <strain evidence="1 2">UAMH 7357</strain>
    </source>
</reference>
<evidence type="ECO:0000313" key="1">
    <source>
        <dbReference type="EMBL" id="PMD18255.1"/>
    </source>
</evidence>
<sequence length="70" mass="7919">MSLLHRVFAQGDHSLLFLLLLCWLFVVECIKIIAMWTLIDPELPKDSNGSRLLRDGAHLSTAEELVEGRS</sequence>
<evidence type="ECO:0000313" key="2">
    <source>
        <dbReference type="Proteomes" id="UP000235672"/>
    </source>
</evidence>